<proteinExistence type="predicted"/>
<dbReference type="Pfam" id="PF01841">
    <property type="entry name" value="Transglut_core"/>
    <property type="match status" value="1"/>
</dbReference>
<dbReference type="InterPro" id="IPR053041">
    <property type="entry name" value="Transglut-like_Superfamily_Mod"/>
</dbReference>
<dbReference type="CTD" id="20249150"/>
<dbReference type="InterPro" id="IPR038765">
    <property type="entry name" value="Papain-like_cys_pep_sf"/>
</dbReference>
<organism evidence="3 4">
    <name type="scientific">Lottia gigantea</name>
    <name type="common">Giant owl limpet</name>
    <dbReference type="NCBI Taxonomy" id="225164"/>
    <lineage>
        <taxon>Eukaryota</taxon>
        <taxon>Metazoa</taxon>
        <taxon>Spiralia</taxon>
        <taxon>Lophotrochozoa</taxon>
        <taxon>Mollusca</taxon>
        <taxon>Gastropoda</taxon>
        <taxon>Patellogastropoda</taxon>
        <taxon>Lottioidea</taxon>
        <taxon>Lottiidae</taxon>
        <taxon>Lottia</taxon>
    </lineage>
</organism>
<dbReference type="GeneID" id="20249150"/>
<dbReference type="OMA" id="WHAGEYL"/>
<feature type="compositionally biased region" description="Basic and acidic residues" evidence="1">
    <location>
        <begin position="795"/>
        <end position="809"/>
    </location>
</feature>
<dbReference type="Pfam" id="PF23265">
    <property type="entry name" value="Ig-like_KY"/>
    <property type="match status" value="3"/>
</dbReference>
<dbReference type="InterPro" id="IPR002931">
    <property type="entry name" value="Transglutaminase-like"/>
</dbReference>
<feature type="compositionally biased region" description="Polar residues" evidence="1">
    <location>
        <begin position="783"/>
        <end position="793"/>
    </location>
</feature>
<keyword evidence="4" id="KW-1185">Reference proteome</keyword>
<dbReference type="SMART" id="SM00460">
    <property type="entry name" value="TGc"/>
    <property type="match status" value="1"/>
</dbReference>
<gene>
    <name evidence="3" type="ORF">LOTGIDRAFT_233093</name>
</gene>
<reference evidence="3 4" key="1">
    <citation type="journal article" date="2013" name="Nature">
        <title>Insights into bilaterian evolution from three spiralian genomes.</title>
        <authorList>
            <person name="Simakov O."/>
            <person name="Marletaz F."/>
            <person name="Cho S.J."/>
            <person name="Edsinger-Gonzales E."/>
            <person name="Havlak P."/>
            <person name="Hellsten U."/>
            <person name="Kuo D.H."/>
            <person name="Larsson T."/>
            <person name="Lv J."/>
            <person name="Arendt D."/>
            <person name="Savage R."/>
            <person name="Osoegawa K."/>
            <person name="de Jong P."/>
            <person name="Grimwood J."/>
            <person name="Chapman J.A."/>
            <person name="Shapiro H."/>
            <person name="Aerts A."/>
            <person name="Otillar R.P."/>
            <person name="Terry A.Y."/>
            <person name="Boore J.L."/>
            <person name="Grigoriev I.V."/>
            <person name="Lindberg D.R."/>
            <person name="Seaver E.C."/>
            <person name="Weisblat D.A."/>
            <person name="Putnam N.H."/>
            <person name="Rokhsar D.S."/>
        </authorList>
    </citation>
    <scope>NUCLEOTIDE SEQUENCE [LARGE SCALE GENOMIC DNA]</scope>
</reference>
<name>V4A7D4_LOTGI</name>
<dbReference type="InterPro" id="IPR056564">
    <property type="entry name" value="Ig-like_KY"/>
</dbReference>
<dbReference type="AlphaFoldDB" id="V4A7D4"/>
<evidence type="ECO:0000259" key="2">
    <source>
        <dbReference type="SMART" id="SM00460"/>
    </source>
</evidence>
<dbReference type="SUPFAM" id="SSF54001">
    <property type="entry name" value="Cysteine proteinases"/>
    <property type="match status" value="1"/>
</dbReference>
<dbReference type="Proteomes" id="UP000030746">
    <property type="component" value="Unassembled WGS sequence"/>
</dbReference>
<dbReference type="OrthoDB" id="6129702at2759"/>
<evidence type="ECO:0000313" key="4">
    <source>
        <dbReference type="Proteomes" id="UP000030746"/>
    </source>
</evidence>
<feature type="region of interest" description="Disordered" evidence="1">
    <location>
        <begin position="782"/>
        <end position="812"/>
    </location>
</feature>
<protein>
    <recommendedName>
        <fullName evidence="2">Transglutaminase-like domain-containing protein</fullName>
    </recommendedName>
</protein>
<dbReference type="EMBL" id="KB202050">
    <property type="protein sequence ID" value="ESO92662.1"/>
    <property type="molecule type" value="Genomic_DNA"/>
</dbReference>
<dbReference type="RefSeq" id="XP_009056802.1">
    <property type="nucleotide sequence ID" value="XM_009058554.1"/>
</dbReference>
<feature type="domain" description="Transglutaminase-like" evidence="2">
    <location>
        <begin position="145"/>
        <end position="214"/>
    </location>
</feature>
<feature type="region of interest" description="Disordered" evidence="1">
    <location>
        <begin position="1"/>
        <end position="70"/>
    </location>
</feature>
<dbReference type="Gene3D" id="3.10.620.30">
    <property type="match status" value="1"/>
</dbReference>
<dbReference type="PANTHER" id="PTHR47020">
    <property type="entry name" value="HILLARIN"/>
    <property type="match status" value="1"/>
</dbReference>
<dbReference type="Gene3D" id="1.20.920.20">
    <property type="match status" value="1"/>
</dbReference>
<dbReference type="STRING" id="225164.V4A7D4"/>
<feature type="compositionally biased region" description="Low complexity" evidence="1">
    <location>
        <begin position="12"/>
        <end position="39"/>
    </location>
</feature>
<dbReference type="KEGG" id="lgi:LOTGIDRAFT_233093"/>
<evidence type="ECO:0000256" key="1">
    <source>
        <dbReference type="SAM" id="MobiDB-lite"/>
    </source>
</evidence>
<dbReference type="HOGENOM" id="CLU_292449_0_0_1"/>
<sequence length="1042" mass="117767">MGVNVSKEQNRPPSKSSPSPASSLSNQPDDNNQNQNDTNNIKKQANGSASKDPKQYSKAPPPPRPPGKLKDEIFKVEDYKEVDEHALSVRPRLLKGTFLELVQFLTDKPEWDDLSKVRCLFMWMTSVDVYSFDIDEAPSQSPLEYFRKIQANTGNHAHLFSGLCQMAGIPCTIISGMNKSAAYEVGKPANRKTMGAQWNAVYCAGDWRFVDAFWASACVVGRKTGEWSLVDSDGNPMDEEEEEDEGETQHRINEFYFLTDPDKLIWTHFPDEKKWQLLPKPVSQKDFEDHCYIRERFYIMGMNFKEEALRKCLLKTQHGERDVKFTIPAENSCNYRFKYMLYQSRTCKGSEDNVKVFLDRFVFFEHTSDYVHFELRFPIKGDFKMDIYGLDLNESDTFDLCCTYIIHCPEAKKNCMPFPDCPPLGWGPIGDTKNVGLKPKTHNKGIVESKDGKVEIRFKTEKEIQLHQTLKHSVIDDATLSNYSVSRQENGEAVVNLRLPQKGEYALKLFAQDNDNEGEAPNVCNYLIRVDGTDPQSQPFPNMTKGNMGKSHLADKLGVKALTHPSGMIDAETGKLAIKFSAKKNLELVCELHCHDAGATKQCSAMTRDEKGEWIFDLDLPQSGEYSLNVFAREKKDASRIYDVHTYLIKSAGYGEQFKGKADDNSEDGDQAETIATETVDTSDKVVMIPVPPDCEKAVAAVHRKNANDPPGTDQIKFIKQDDSSMVKVDLPDYGEYVLNLYNVEKGGNVKNVAKYQINRKPAGELYDDNINYIMDNVMGDGSQVTSADSTPSPELDKIDPKKSEEERRKAARKQVQKAIDLKDVRQLQVALARYDALQTNKDDEMLKKAQKVLQVLKAKSELTEACQKRKLPALEEALRNAKAANFDRSLDLPIAIATRLRDRIAKMEKLRHEVLSMEQKTISEIKSYSKPPDGIHPTLTATFLLLGVQMKELKEWKSVIVLMGKTGKDSFMRQISYFDPKSVSPKTAARAKKVLNKFTRDQVRQSSAGAATFYIWVTGMIEEIESHGGTEAQSDSNRLRL</sequence>
<evidence type="ECO:0000313" key="3">
    <source>
        <dbReference type="EMBL" id="ESO92662.1"/>
    </source>
</evidence>
<dbReference type="PANTHER" id="PTHR47020:SF1">
    <property type="entry name" value="HILLARIN"/>
    <property type="match status" value="1"/>
</dbReference>
<accession>V4A7D4</accession>